<feature type="domain" description="DUF4440" evidence="2">
    <location>
        <begin position="363"/>
        <end position="462"/>
    </location>
</feature>
<dbReference type="InterPro" id="IPR050583">
    <property type="entry name" value="Mycobacterial_A85_antigen"/>
</dbReference>
<evidence type="ECO:0000256" key="1">
    <source>
        <dbReference type="SAM" id="SignalP"/>
    </source>
</evidence>
<dbReference type="SUPFAM" id="SSF54427">
    <property type="entry name" value="NTF2-like"/>
    <property type="match status" value="2"/>
</dbReference>
<feature type="chain" id="PRO_5015592058" evidence="1">
    <location>
        <begin position="25"/>
        <end position="638"/>
    </location>
</feature>
<evidence type="ECO:0000313" key="3">
    <source>
        <dbReference type="EMBL" id="PTM45064.1"/>
    </source>
</evidence>
<organism evidence="3 4">
    <name type="scientific">Sphingomonas aerolata</name>
    <dbReference type="NCBI Taxonomy" id="185951"/>
    <lineage>
        <taxon>Bacteria</taxon>
        <taxon>Pseudomonadati</taxon>
        <taxon>Pseudomonadota</taxon>
        <taxon>Alphaproteobacteria</taxon>
        <taxon>Sphingomonadales</taxon>
        <taxon>Sphingomonadaceae</taxon>
        <taxon>Sphingomonas</taxon>
    </lineage>
</organism>
<dbReference type="PANTHER" id="PTHR48098:SF1">
    <property type="entry name" value="DIACYLGLYCEROL ACYLTRANSFERASE_MYCOLYLTRANSFERASE AG85A"/>
    <property type="match status" value="1"/>
</dbReference>
<dbReference type="Pfam" id="PF14534">
    <property type="entry name" value="DUF4440"/>
    <property type="match status" value="1"/>
</dbReference>
<dbReference type="InterPro" id="IPR032710">
    <property type="entry name" value="NTF2-like_dom_sf"/>
</dbReference>
<comment type="caution">
    <text evidence="3">The sequence shown here is derived from an EMBL/GenBank/DDBJ whole genome shotgun (WGS) entry which is preliminary data.</text>
</comment>
<keyword evidence="1" id="KW-0732">Signal</keyword>
<evidence type="ECO:0000259" key="2">
    <source>
        <dbReference type="Pfam" id="PF14534"/>
    </source>
</evidence>
<dbReference type="SUPFAM" id="SSF53474">
    <property type="entry name" value="alpha/beta-Hydrolases"/>
    <property type="match status" value="1"/>
</dbReference>
<feature type="signal peptide" evidence="1">
    <location>
        <begin position="1"/>
        <end position="24"/>
    </location>
</feature>
<accession>A0A2T4YNS5</accession>
<dbReference type="Proteomes" id="UP000240996">
    <property type="component" value="Unassembled WGS sequence"/>
</dbReference>
<sequence>MSALCKLYAVACCLLALFVAPAMAQPQGRLVVSTLQSTSFAGSKIGISPVRNLTVYLPPRYAEPGKRFPVLYFLNYFFEDHREPFASHGAKALLDKAMAVGVIGDVIVVTADFTTPAGSSWYVNSPATGNWEDFMVRELVPHIDATYRTLATRDSRGIAGDGPGAYGAIRFGMRHPEMFGAVYGMQPVASGPNILPTHSRPNFERMARATSLDDLRDDGFSLIFTSIYQAFAPNPNRPPLFFDPPARRVDGRIVVDSDRTARLKQGFALTALLPAYADNLKSLRGFKFDWGRQDTLVDHVYGAQAFSNLLAEYGVPHEAEEHGGGFRDRHWGDQGRFYTDLLPFFARALLFGPPVTPVERVNAAQAKLRETILANDVDARAALYRADALSMPEYQPVLHGTRQIAAYHRAMRERRQVISYVPVTSEVFDLGNTLVEIGTFTIRWSDRTDEERGKYAHVWGVERDGSLSLKADTWGYFRPLADPAGFFTAIPEPSSSPIPLAAGDRAMGDFLRAHNDRDAEAVRTKDVEAKLVDYTDDAIFMPFAETPKRGMAEIRPYLTAYTAAGSGATFRDVRVWTLAFENHGAWVIEYPKFRVEWTAGGQSGTVTGGGIRLWQRQAGGSLKLHRQIGTHDYVVPSR</sequence>
<dbReference type="GO" id="GO:0016747">
    <property type="term" value="F:acyltransferase activity, transferring groups other than amino-acyl groups"/>
    <property type="evidence" value="ECO:0007669"/>
    <property type="project" value="TreeGrafter"/>
</dbReference>
<dbReference type="Pfam" id="PF00756">
    <property type="entry name" value="Esterase"/>
    <property type="match status" value="1"/>
</dbReference>
<keyword evidence="4" id="KW-1185">Reference proteome</keyword>
<dbReference type="EMBL" id="PZZN01000003">
    <property type="protein sequence ID" value="PTM45064.1"/>
    <property type="molecule type" value="Genomic_DNA"/>
</dbReference>
<dbReference type="Gene3D" id="3.40.50.1820">
    <property type="entry name" value="alpha/beta hydrolase"/>
    <property type="match status" value="1"/>
</dbReference>
<protein>
    <submittedName>
        <fullName evidence="3">S-formylglutathione hydrolase FrmB</fullName>
    </submittedName>
</protein>
<evidence type="ECO:0000313" key="4">
    <source>
        <dbReference type="Proteomes" id="UP000240996"/>
    </source>
</evidence>
<dbReference type="InterPro" id="IPR029058">
    <property type="entry name" value="AB_hydrolase_fold"/>
</dbReference>
<proteinExistence type="predicted"/>
<dbReference type="InterPro" id="IPR000801">
    <property type="entry name" value="Esterase-like"/>
</dbReference>
<dbReference type="InterPro" id="IPR027843">
    <property type="entry name" value="DUF4440"/>
</dbReference>
<dbReference type="AlphaFoldDB" id="A0A2T4YNS5"/>
<dbReference type="PANTHER" id="PTHR48098">
    <property type="entry name" value="ENTEROCHELIN ESTERASE-RELATED"/>
    <property type="match status" value="1"/>
</dbReference>
<dbReference type="GO" id="GO:0016787">
    <property type="term" value="F:hydrolase activity"/>
    <property type="evidence" value="ECO:0007669"/>
    <property type="project" value="UniProtKB-KW"/>
</dbReference>
<dbReference type="Gene3D" id="3.10.450.50">
    <property type="match status" value="2"/>
</dbReference>
<keyword evidence="3" id="KW-0378">Hydrolase</keyword>
<gene>
    <name evidence="3" type="ORF">C8J24_3281</name>
</gene>
<dbReference type="RefSeq" id="WP_107934015.1">
    <property type="nucleotide sequence ID" value="NZ_PZZN01000003.1"/>
</dbReference>
<reference evidence="3 4" key="1">
    <citation type="submission" date="2018-04" db="EMBL/GenBank/DDBJ databases">
        <title>Genomic Encyclopedia of Type Strains, Phase III (KMG-III): the genomes of soil and plant-associated and newly described type strains.</title>
        <authorList>
            <person name="Whitman W."/>
        </authorList>
    </citation>
    <scope>NUCLEOTIDE SEQUENCE [LARGE SCALE GENOMIC DNA]</scope>
    <source>
        <strain evidence="3 4">NW12</strain>
    </source>
</reference>
<name>A0A2T4YNS5_9SPHN</name>